<dbReference type="Proteomes" id="UP000306509">
    <property type="component" value="Unassembled WGS sequence"/>
</dbReference>
<gene>
    <name evidence="1" type="ORF">DSM106044_00641</name>
</gene>
<dbReference type="AlphaFoldDB" id="A0A4U8QBX4"/>
<organism evidence="1 2">
    <name type="scientific">Robinsoniella peoriensis</name>
    <dbReference type="NCBI Taxonomy" id="180332"/>
    <lineage>
        <taxon>Bacteria</taxon>
        <taxon>Bacillati</taxon>
        <taxon>Bacillota</taxon>
        <taxon>Clostridia</taxon>
        <taxon>Lachnospirales</taxon>
        <taxon>Lachnospiraceae</taxon>
        <taxon>Robinsoniella</taxon>
    </lineage>
</organism>
<dbReference type="EMBL" id="QGQD01000014">
    <property type="protein sequence ID" value="TLD02511.1"/>
    <property type="molecule type" value="Genomic_DNA"/>
</dbReference>
<proteinExistence type="predicted"/>
<sequence>MILYLTWIGKYNPMVISSYVSVWNEFAAAFL</sequence>
<evidence type="ECO:0000313" key="1">
    <source>
        <dbReference type="EMBL" id="TLD02511.1"/>
    </source>
</evidence>
<name>A0A4U8QBX4_9FIRM</name>
<protein>
    <submittedName>
        <fullName evidence="1">Uncharacterized protein</fullName>
    </submittedName>
</protein>
<comment type="caution">
    <text evidence="1">The sequence shown here is derived from an EMBL/GenBank/DDBJ whole genome shotgun (WGS) entry which is preliminary data.</text>
</comment>
<reference evidence="1 2" key="1">
    <citation type="journal article" date="2019" name="Anaerobe">
        <title>Detection of Robinsoniella peoriensis in multiple bone samples of a trauma patient.</title>
        <authorList>
            <person name="Schrottner P."/>
            <person name="Hartwich K."/>
            <person name="Bunk B."/>
            <person name="Schober I."/>
            <person name="Helbig S."/>
            <person name="Rudolph W.W."/>
            <person name="Gunzer F."/>
        </authorList>
    </citation>
    <scope>NUCLEOTIDE SEQUENCE [LARGE SCALE GENOMIC DNA]</scope>
    <source>
        <strain evidence="1 2">DSM 106044</strain>
    </source>
</reference>
<keyword evidence="2" id="KW-1185">Reference proteome</keyword>
<dbReference type="STRING" id="180332.GCA_000797495_03136"/>
<accession>A0A4U8QBX4</accession>
<evidence type="ECO:0000313" key="2">
    <source>
        <dbReference type="Proteomes" id="UP000306509"/>
    </source>
</evidence>